<comment type="caution">
    <text evidence="4">The sequence shown here is derived from an EMBL/GenBank/DDBJ whole genome shotgun (WGS) entry which is preliminary data.</text>
</comment>
<dbReference type="SUPFAM" id="SSF56784">
    <property type="entry name" value="HAD-like"/>
    <property type="match status" value="1"/>
</dbReference>
<dbReference type="PANTHER" id="PTHR10000:SF8">
    <property type="entry name" value="HAD SUPERFAMILY HYDROLASE-LIKE, TYPE 3"/>
    <property type="match status" value="1"/>
</dbReference>
<accession>A3VFX6</accession>
<dbReference type="GO" id="GO:0051479">
    <property type="term" value="P:mannosylglycerate biosynthetic process"/>
    <property type="evidence" value="ECO:0007669"/>
    <property type="project" value="InterPro"/>
</dbReference>
<dbReference type="InterPro" id="IPR023214">
    <property type="entry name" value="HAD_sf"/>
</dbReference>
<organism evidence="4 5">
    <name type="scientific">Maritimibacter alkaliphilus HTCC2654</name>
    <dbReference type="NCBI Taxonomy" id="314271"/>
    <lineage>
        <taxon>Bacteria</taxon>
        <taxon>Pseudomonadati</taxon>
        <taxon>Pseudomonadota</taxon>
        <taxon>Alphaproteobacteria</taxon>
        <taxon>Rhodobacterales</taxon>
        <taxon>Roseobacteraceae</taxon>
        <taxon>Maritimibacter</taxon>
    </lineage>
</organism>
<keyword evidence="5" id="KW-1185">Reference proteome</keyword>
<dbReference type="NCBIfam" id="TIGR01486">
    <property type="entry name" value="HAD-SF-IIB-MPGP"/>
    <property type="match status" value="1"/>
</dbReference>
<dbReference type="GO" id="GO:0050531">
    <property type="term" value="F:mannosyl-3-phosphoglycerate phosphatase activity"/>
    <property type="evidence" value="ECO:0007669"/>
    <property type="project" value="InterPro"/>
</dbReference>
<dbReference type="EMBL" id="AAMT01000007">
    <property type="protein sequence ID" value="EAQ12752.1"/>
    <property type="molecule type" value="Genomic_DNA"/>
</dbReference>
<dbReference type="STRING" id="314271.RB2654_06569"/>
<dbReference type="GO" id="GO:0000287">
    <property type="term" value="F:magnesium ion binding"/>
    <property type="evidence" value="ECO:0007669"/>
    <property type="project" value="TreeGrafter"/>
</dbReference>
<evidence type="ECO:0000313" key="4">
    <source>
        <dbReference type="EMBL" id="EAQ12752.1"/>
    </source>
</evidence>
<evidence type="ECO:0000313" key="5">
    <source>
        <dbReference type="Proteomes" id="UP000002931"/>
    </source>
</evidence>
<evidence type="ECO:0000256" key="3">
    <source>
        <dbReference type="ARBA" id="ARBA00022842"/>
    </source>
</evidence>
<dbReference type="GO" id="GO:0005829">
    <property type="term" value="C:cytosol"/>
    <property type="evidence" value="ECO:0007669"/>
    <property type="project" value="TreeGrafter"/>
</dbReference>
<dbReference type="PANTHER" id="PTHR10000">
    <property type="entry name" value="PHOSPHOSERINE PHOSPHATASE"/>
    <property type="match status" value="1"/>
</dbReference>
<dbReference type="eggNOG" id="COG3769">
    <property type="taxonomic scope" value="Bacteria"/>
</dbReference>
<dbReference type="HOGENOM" id="CLU_063016_0_0_5"/>
<dbReference type="Proteomes" id="UP000002931">
    <property type="component" value="Unassembled WGS sequence"/>
</dbReference>
<keyword evidence="2" id="KW-0378">Hydrolase</keyword>
<dbReference type="SFLD" id="SFLDG01140">
    <property type="entry name" value="C2.B:_Phosphomannomutase_and_P"/>
    <property type="match status" value="1"/>
</dbReference>
<sequence>MTQVHPPLLIFSDLDGTLLDHDTYGWSPARPALDRLARLGGGVVLATSKTAAEVGPLRDELGLSAWPAIVENGAGILEPGARPAVSGDYARLRAALDDLPGDLRKTYTGFGDLDAAGVAGITGLPTDKAELAKARAFSEPGIWTGDEPGREAFVAALGERGITARMGGRFLTLSFGRTKADAMAELVDRFAPRHTMALGDAPNDAEMIEAADFGVIIPNPHGAPLPPLMGEAEGRITRAAHPGPEGWNLSVGQVIDELELSRGASRHG</sequence>
<evidence type="ECO:0000256" key="2">
    <source>
        <dbReference type="ARBA" id="ARBA00022801"/>
    </source>
</evidence>
<gene>
    <name evidence="4" type="ORF">RB2654_06569</name>
</gene>
<reference evidence="4 5" key="1">
    <citation type="journal article" date="2010" name="J. Bacteriol.">
        <title>Genome sequences of Pelagibaca bermudensis HTCC2601T and Maritimibacter alkaliphilus HTCC2654T, the type strains of two marine Roseobacter genera.</title>
        <authorList>
            <person name="Thrash J.C."/>
            <person name="Cho J.C."/>
            <person name="Ferriera S."/>
            <person name="Johnson J."/>
            <person name="Vergin K.L."/>
            <person name="Giovannoni S.J."/>
        </authorList>
    </citation>
    <scope>NUCLEOTIDE SEQUENCE [LARGE SCALE GENOMIC DNA]</scope>
    <source>
        <strain evidence="4 5">HTCC2654</strain>
    </source>
</reference>
<dbReference type="SFLD" id="SFLDG01142">
    <property type="entry name" value="C2.B.2:_Mannosyl-3-phosphoglyc"/>
    <property type="match status" value="1"/>
</dbReference>
<proteinExistence type="predicted"/>
<dbReference type="Gene3D" id="3.40.50.1000">
    <property type="entry name" value="HAD superfamily/HAD-like"/>
    <property type="match status" value="1"/>
</dbReference>
<dbReference type="Gene3D" id="3.30.980.20">
    <property type="entry name" value="Putative mannosyl-3-phosphoglycerate phosphatase, domain 2"/>
    <property type="match status" value="1"/>
</dbReference>
<keyword evidence="1" id="KW-0479">Metal-binding</keyword>
<dbReference type="InterPro" id="IPR036412">
    <property type="entry name" value="HAD-like_sf"/>
</dbReference>
<dbReference type="RefSeq" id="WP_008329911.1">
    <property type="nucleotide sequence ID" value="NZ_CH902578.1"/>
</dbReference>
<dbReference type="AlphaFoldDB" id="A3VFX6"/>
<evidence type="ECO:0008006" key="6">
    <source>
        <dbReference type="Google" id="ProtNLM"/>
    </source>
</evidence>
<dbReference type="InterPro" id="IPR006381">
    <property type="entry name" value="HAD-SF-IIB-MPGP"/>
</dbReference>
<dbReference type="OrthoDB" id="193379at2"/>
<dbReference type="SFLD" id="SFLDS00003">
    <property type="entry name" value="Haloacid_Dehalogenase"/>
    <property type="match status" value="1"/>
</dbReference>
<dbReference type="Pfam" id="PF08282">
    <property type="entry name" value="Hydrolase_3"/>
    <property type="match status" value="2"/>
</dbReference>
<name>A3VFX6_9RHOB</name>
<evidence type="ECO:0000256" key="1">
    <source>
        <dbReference type="ARBA" id="ARBA00022723"/>
    </source>
</evidence>
<keyword evidence="3" id="KW-0460">Magnesium</keyword>
<protein>
    <recommendedName>
        <fullName evidence="6">Mannosyl-3-phosphoglycerate phosphatase</fullName>
    </recommendedName>
</protein>